<dbReference type="Pfam" id="PF08570">
    <property type="entry name" value="DUF1761"/>
    <property type="match status" value="1"/>
</dbReference>
<gene>
    <name evidence="2" type="ORF">TMPK1_39420</name>
</gene>
<name>A0A8S8XKM4_9PROT</name>
<dbReference type="RefSeq" id="WP_420245312.1">
    <property type="nucleotide sequence ID" value="NZ_BOPV01000001.1"/>
</dbReference>
<evidence type="ECO:0000256" key="1">
    <source>
        <dbReference type="SAM" id="Phobius"/>
    </source>
</evidence>
<evidence type="ECO:0008006" key="4">
    <source>
        <dbReference type="Google" id="ProtNLM"/>
    </source>
</evidence>
<dbReference type="EMBL" id="BOPV01000001">
    <property type="protein sequence ID" value="GIL41705.1"/>
    <property type="molecule type" value="Genomic_DNA"/>
</dbReference>
<keyword evidence="1" id="KW-0472">Membrane</keyword>
<feature type="transmembrane region" description="Helical" evidence="1">
    <location>
        <begin position="6"/>
        <end position="24"/>
    </location>
</feature>
<feature type="transmembrane region" description="Helical" evidence="1">
    <location>
        <begin position="45"/>
        <end position="66"/>
    </location>
</feature>
<keyword evidence="1" id="KW-0812">Transmembrane</keyword>
<organism evidence="2 3">
    <name type="scientific">Roseiterribacter gracilis</name>
    <dbReference type="NCBI Taxonomy" id="2812848"/>
    <lineage>
        <taxon>Bacteria</taxon>
        <taxon>Pseudomonadati</taxon>
        <taxon>Pseudomonadota</taxon>
        <taxon>Alphaproteobacteria</taxon>
        <taxon>Rhodospirillales</taxon>
        <taxon>Roseiterribacteraceae</taxon>
        <taxon>Roseiterribacter</taxon>
    </lineage>
</organism>
<evidence type="ECO:0000313" key="3">
    <source>
        <dbReference type="Proteomes" id="UP000681075"/>
    </source>
</evidence>
<reference evidence="2" key="1">
    <citation type="submission" date="2021-02" db="EMBL/GenBank/DDBJ databases">
        <title>Genome sequence of Rhodospirillales sp. strain TMPK1 isolated from soil.</title>
        <authorList>
            <person name="Nakai R."/>
            <person name="Kusada H."/>
            <person name="Tamaki H."/>
        </authorList>
    </citation>
    <scope>NUCLEOTIDE SEQUENCE</scope>
    <source>
        <strain evidence="2">TMPK1</strain>
    </source>
</reference>
<proteinExistence type="predicted"/>
<protein>
    <recommendedName>
        <fullName evidence="4">DUF1761 domain-containing protein</fullName>
    </recommendedName>
</protein>
<dbReference type="InterPro" id="IPR013879">
    <property type="entry name" value="DUF1761"/>
</dbReference>
<dbReference type="AlphaFoldDB" id="A0A8S8XKM4"/>
<feature type="transmembrane region" description="Helical" evidence="1">
    <location>
        <begin position="109"/>
        <end position="126"/>
    </location>
</feature>
<keyword evidence="1" id="KW-1133">Transmembrane helix</keyword>
<dbReference type="Proteomes" id="UP000681075">
    <property type="component" value="Unassembled WGS sequence"/>
</dbReference>
<evidence type="ECO:0000313" key="2">
    <source>
        <dbReference type="EMBL" id="GIL41705.1"/>
    </source>
</evidence>
<sequence>MGHPSLLAVLVAALATFVIGGPWYRFLGPLRDRNANTVEKKGHPAIVFGTAYVLSVIAAYALGALLGHAPSVGRGVHVGFMVGLLVVATSFGVNYAFDQRPLKTWAIDAGYHVLQFAAFGLVLGLFG</sequence>
<accession>A0A8S8XKM4</accession>
<feature type="transmembrane region" description="Helical" evidence="1">
    <location>
        <begin position="78"/>
        <end position="97"/>
    </location>
</feature>
<keyword evidence="3" id="KW-1185">Reference proteome</keyword>
<comment type="caution">
    <text evidence="2">The sequence shown here is derived from an EMBL/GenBank/DDBJ whole genome shotgun (WGS) entry which is preliminary data.</text>
</comment>